<evidence type="ECO:0000256" key="2">
    <source>
        <dbReference type="ARBA" id="ARBA00022448"/>
    </source>
</evidence>
<keyword evidence="11" id="KW-1185">Reference proteome</keyword>
<comment type="subcellular location">
    <subcellularLocation>
        <location evidence="1">Membrane</location>
    </subcellularLocation>
</comment>
<dbReference type="Gene3D" id="1.20.120.1770">
    <property type="match status" value="1"/>
</dbReference>
<dbReference type="GO" id="GO:0046872">
    <property type="term" value="F:metal ion binding"/>
    <property type="evidence" value="ECO:0007669"/>
    <property type="project" value="UniProtKB-KW"/>
</dbReference>
<comment type="caution">
    <text evidence="10">The sequence shown here is derived from an EMBL/GenBank/DDBJ whole genome shotgun (WGS) entry which is preliminary data.</text>
</comment>
<feature type="transmembrane region" description="Helical" evidence="8">
    <location>
        <begin position="105"/>
        <end position="124"/>
    </location>
</feature>
<keyword evidence="5 8" id="KW-1133">Transmembrane helix</keyword>
<dbReference type="PROSITE" id="PS50939">
    <property type="entry name" value="CYTOCHROME_B561"/>
    <property type="match status" value="1"/>
</dbReference>
<keyword evidence="2" id="KW-0813">Transport</keyword>
<dbReference type="OrthoDB" id="2419613at2759"/>
<protein>
    <recommendedName>
        <fullName evidence="9">Cytochrome b561 domain-containing protein</fullName>
    </recommendedName>
</protein>
<dbReference type="InterPro" id="IPR017214">
    <property type="entry name" value="UCP037471"/>
</dbReference>
<dbReference type="Pfam" id="PF04526">
    <property type="entry name" value="DUF568"/>
    <property type="match status" value="1"/>
</dbReference>
<evidence type="ECO:0000259" key="9">
    <source>
        <dbReference type="PROSITE" id="PS50939"/>
    </source>
</evidence>
<dbReference type="Proteomes" id="UP000467841">
    <property type="component" value="Unassembled WGS sequence"/>
</dbReference>
<dbReference type="PIRSF" id="PIRSF037471">
    <property type="entry name" value="UCP037471"/>
    <property type="match status" value="1"/>
</dbReference>
<feature type="binding site" description="axial binding residue" evidence="7">
    <location>
        <position position="106"/>
    </location>
    <ligand>
        <name>heme b</name>
        <dbReference type="ChEBI" id="CHEBI:60344"/>
        <label>1</label>
    </ligand>
    <ligandPart>
        <name>Fe</name>
        <dbReference type="ChEBI" id="CHEBI:18248"/>
    </ligandPart>
</feature>
<feature type="binding site" description="axial binding residue" evidence="7">
    <location>
        <position position="140"/>
    </location>
    <ligand>
        <name>heme b</name>
        <dbReference type="ChEBI" id="CHEBI:60344"/>
        <label>1</label>
    </ligand>
    <ligandPart>
        <name>Fe</name>
        <dbReference type="ChEBI" id="CHEBI:18248"/>
    </ligandPart>
</feature>
<dbReference type="SMART" id="SM00665">
    <property type="entry name" value="B561"/>
    <property type="match status" value="1"/>
</dbReference>
<keyword evidence="6 8" id="KW-0472">Membrane</keyword>
<keyword evidence="3 8" id="KW-0812">Transmembrane</keyword>
<feature type="transmembrane region" description="Helical" evidence="8">
    <location>
        <begin position="136"/>
        <end position="158"/>
    </location>
</feature>
<dbReference type="CDD" id="cd08760">
    <property type="entry name" value="Cyt_b561_FRRS1_like"/>
    <property type="match status" value="1"/>
</dbReference>
<dbReference type="AlphaFoldDB" id="A0A6D2KWH6"/>
<sequence length="242" mass="26244">MSLQEGGLSLKVSELSATYQNNDMVIFATLNLPLANGATINTVWQYRSLSENNPLSHPTSCNNIRSISTLNLVSGASSCAYVIDVAGWATELKLGGESPGIQFTAHRAIGIALFCLATVFALFLRPKPKHKYRVYWNIYHHTIGYTVIILAVVNIFKGLDILSPDVQCRIAYTAIIVALGIVAAVLEAFTWYVIIKRGKAEESAKTAQLGNAGRDVGCVLFIIAEIAAATELNSNRNNEQPS</sequence>
<proteinExistence type="predicted"/>
<evidence type="ECO:0000256" key="7">
    <source>
        <dbReference type="PIRSR" id="PIRSR037471-1"/>
    </source>
</evidence>
<evidence type="ECO:0000313" key="10">
    <source>
        <dbReference type="EMBL" id="CAA7057642.1"/>
    </source>
</evidence>
<feature type="transmembrane region" description="Helical" evidence="8">
    <location>
        <begin position="170"/>
        <end position="195"/>
    </location>
</feature>
<evidence type="ECO:0000256" key="5">
    <source>
        <dbReference type="ARBA" id="ARBA00022989"/>
    </source>
</evidence>
<organism evidence="10 11">
    <name type="scientific">Microthlaspi erraticum</name>
    <dbReference type="NCBI Taxonomy" id="1685480"/>
    <lineage>
        <taxon>Eukaryota</taxon>
        <taxon>Viridiplantae</taxon>
        <taxon>Streptophyta</taxon>
        <taxon>Embryophyta</taxon>
        <taxon>Tracheophyta</taxon>
        <taxon>Spermatophyta</taxon>
        <taxon>Magnoliopsida</taxon>
        <taxon>eudicotyledons</taxon>
        <taxon>Gunneridae</taxon>
        <taxon>Pentapetalae</taxon>
        <taxon>rosids</taxon>
        <taxon>malvids</taxon>
        <taxon>Brassicales</taxon>
        <taxon>Brassicaceae</taxon>
        <taxon>Coluteocarpeae</taxon>
        <taxon>Microthlaspi</taxon>
    </lineage>
</organism>
<dbReference type="InterPro" id="IPR045265">
    <property type="entry name" value="AIR12_DOMON"/>
</dbReference>
<evidence type="ECO:0000256" key="3">
    <source>
        <dbReference type="ARBA" id="ARBA00022692"/>
    </source>
</evidence>
<accession>A0A6D2KWH6</accession>
<reference evidence="10" key="1">
    <citation type="submission" date="2020-01" db="EMBL/GenBank/DDBJ databases">
        <authorList>
            <person name="Mishra B."/>
        </authorList>
    </citation>
    <scope>NUCLEOTIDE SEQUENCE [LARGE SCALE GENOMIC DNA]</scope>
</reference>
<name>A0A6D2KWH6_9BRAS</name>
<dbReference type="GO" id="GO:0016020">
    <property type="term" value="C:membrane"/>
    <property type="evidence" value="ECO:0007669"/>
    <property type="project" value="UniProtKB-SubCell"/>
</dbReference>
<evidence type="ECO:0000256" key="8">
    <source>
        <dbReference type="SAM" id="Phobius"/>
    </source>
</evidence>
<evidence type="ECO:0000313" key="11">
    <source>
        <dbReference type="Proteomes" id="UP000467841"/>
    </source>
</evidence>
<evidence type="ECO:0000256" key="6">
    <source>
        <dbReference type="ARBA" id="ARBA00023136"/>
    </source>
</evidence>
<dbReference type="EMBL" id="CACVBM020001697">
    <property type="protein sequence ID" value="CAA7057642.1"/>
    <property type="molecule type" value="Genomic_DNA"/>
</dbReference>
<evidence type="ECO:0000256" key="1">
    <source>
        <dbReference type="ARBA" id="ARBA00004370"/>
    </source>
</evidence>
<feature type="domain" description="Cytochrome b561" evidence="9">
    <location>
        <begin position="1"/>
        <end position="195"/>
    </location>
</feature>
<evidence type="ECO:0000256" key="4">
    <source>
        <dbReference type="ARBA" id="ARBA00022982"/>
    </source>
</evidence>
<keyword evidence="7" id="KW-0408">Iron</keyword>
<dbReference type="InterPro" id="IPR006593">
    <property type="entry name" value="Cyt_b561/ferric_Rdtase_TM"/>
</dbReference>
<keyword evidence="7" id="KW-0479">Metal-binding</keyword>
<keyword evidence="4" id="KW-0249">Electron transport</keyword>
<dbReference type="PANTHER" id="PTHR23130:SF167">
    <property type="entry name" value="CYTOCHROME B561 AND DOMON DOMAIN-CONTAINING PROTEIN"/>
    <property type="match status" value="1"/>
</dbReference>
<gene>
    <name evidence="10" type="ORF">MERR_LOCUS44878</name>
</gene>
<dbReference type="PANTHER" id="PTHR23130">
    <property type="entry name" value="CYTOCHROME B561 AND DOMON DOMAIN-CONTAINING PROTEIN"/>
    <property type="match status" value="1"/>
</dbReference>